<evidence type="ECO:0000256" key="1">
    <source>
        <dbReference type="SAM" id="MobiDB-lite"/>
    </source>
</evidence>
<feature type="region of interest" description="Disordered" evidence="1">
    <location>
        <begin position="1"/>
        <end position="53"/>
    </location>
</feature>
<sequence length="53" mass="5879">MSKKGQFQNDEKQYQMPDALRQKKDSVYRVGYTSGTGNDTGGKDEPGKPSDLP</sequence>
<proteinExistence type="predicted"/>
<reference evidence="2 3" key="1">
    <citation type="submission" date="2023-07" db="EMBL/GenBank/DDBJ databases">
        <title>Genomic Encyclopedia of Type Strains, Phase IV (KMG-IV): sequencing the most valuable type-strain genomes for metagenomic binning, comparative biology and taxonomic classification.</title>
        <authorList>
            <person name="Goeker M."/>
        </authorList>
    </citation>
    <scope>NUCLEOTIDE SEQUENCE [LARGE SCALE GENOMIC DNA]</scope>
    <source>
        <strain evidence="2 3">DSM 17723</strain>
    </source>
</reference>
<comment type="caution">
    <text evidence="2">The sequence shown here is derived from an EMBL/GenBank/DDBJ whole genome shotgun (WGS) entry which is preliminary data.</text>
</comment>
<dbReference type="Proteomes" id="UP001232245">
    <property type="component" value="Unassembled WGS sequence"/>
</dbReference>
<feature type="compositionally biased region" description="Basic and acidic residues" evidence="1">
    <location>
        <begin position="41"/>
        <end position="53"/>
    </location>
</feature>
<accession>A0ABT9Z724</accession>
<name>A0ABT9Z724_9BACI</name>
<keyword evidence="3" id="KW-1185">Reference proteome</keyword>
<dbReference type="EMBL" id="JAUSTZ010000013">
    <property type="protein sequence ID" value="MDQ0228017.1"/>
    <property type="molecule type" value="Genomic_DNA"/>
</dbReference>
<dbReference type="RefSeq" id="WP_174879389.1">
    <property type="nucleotide sequence ID" value="NZ_CADEPK010000018.1"/>
</dbReference>
<protein>
    <submittedName>
        <fullName evidence="2">Uncharacterized protein</fullName>
    </submittedName>
</protein>
<evidence type="ECO:0000313" key="2">
    <source>
        <dbReference type="EMBL" id="MDQ0228017.1"/>
    </source>
</evidence>
<organism evidence="2 3">
    <name type="scientific">Metabacillus niabensis</name>
    <dbReference type="NCBI Taxonomy" id="324854"/>
    <lineage>
        <taxon>Bacteria</taxon>
        <taxon>Bacillati</taxon>
        <taxon>Bacillota</taxon>
        <taxon>Bacilli</taxon>
        <taxon>Bacillales</taxon>
        <taxon>Bacillaceae</taxon>
        <taxon>Metabacillus</taxon>
    </lineage>
</organism>
<evidence type="ECO:0000313" key="3">
    <source>
        <dbReference type="Proteomes" id="UP001232245"/>
    </source>
</evidence>
<gene>
    <name evidence="2" type="ORF">J2S02_004381</name>
</gene>